<protein>
    <submittedName>
        <fullName evidence="8">Membrane protein YitT</fullName>
    </submittedName>
</protein>
<dbReference type="InterPro" id="IPR015867">
    <property type="entry name" value="N-reg_PII/ATP_PRibTrfase_C"/>
</dbReference>
<feature type="domain" description="DUF2179" evidence="7">
    <location>
        <begin position="236"/>
        <end position="290"/>
    </location>
</feature>
<organism evidence="8 9">
    <name type="scientific">Haloplasma contractile SSD-17B</name>
    <dbReference type="NCBI Taxonomy" id="1033810"/>
    <lineage>
        <taxon>Bacteria</taxon>
        <taxon>Bacillati</taxon>
        <taxon>Mycoplasmatota</taxon>
        <taxon>Mollicutes</taxon>
        <taxon>Haloplasmatales</taxon>
        <taxon>Haloplasmataceae</taxon>
        <taxon>Haloplasma</taxon>
    </lineage>
</organism>
<dbReference type="Proteomes" id="UP000005707">
    <property type="component" value="Unassembled WGS sequence"/>
</dbReference>
<feature type="transmembrane region" description="Helical" evidence="6">
    <location>
        <begin position="65"/>
        <end position="83"/>
    </location>
</feature>
<evidence type="ECO:0000313" key="8">
    <source>
        <dbReference type="EMBL" id="ERJ13421.1"/>
    </source>
</evidence>
<evidence type="ECO:0000256" key="3">
    <source>
        <dbReference type="ARBA" id="ARBA00022692"/>
    </source>
</evidence>
<dbReference type="EMBL" id="AFNU02000001">
    <property type="protein sequence ID" value="ERJ13421.1"/>
    <property type="molecule type" value="Genomic_DNA"/>
</dbReference>
<feature type="transmembrane region" description="Helical" evidence="6">
    <location>
        <begin position="90"/>
        <end position="112"/>
    </location>
</feature>
<gene>
    <name evidence="8" type="primary">yitT</name>
    <name evidence="8" type="ORF">HLPCO_000072</name>
</gene>
<feature type="transmembrane region" description="Helical" evidence="6">
    <location>
        <begin position="15"/>
        <end position="36"/>
    </location>
</feature>
<keyword evidence="5 6" id="KW-0472">Membrane</keyword>
<feature type="transmembrane region" description="Helical" evidence="6">
    <location>
        <begin position="124"/>
        <end position="142"/>
    </location>
</feature>
<dbReference type="InParanoid" id="U2EFI5"/>
<dbReference type="Gene3D" id="3.30.70.120">
    <property type="match status" value="1"/>
</dbReference>
<proteinExistence type="predicted"/>
<evidence type="ECO:0000256" key="4">
    <source>
        <dbReference type="ARBA" id="ARBA00022989"/>
    </source>
</evidence>
<dbReference type="InterPro" id="IPR051461">
    <property type="entry name" value="UPF0750_membrane"/>
</dbReference>
<comment type="subcellular location">
    <subcellularLocation>
        <location evidence="1">Cell membrane</location>
        <topology evidence="1">Multi-pass membrane protein</topology>
    </subcellularLocation>
</comment>
<dbReference type="OrthoDB" id="2417289at2"/>
<evidence type="ECO:0000256" key="2">
    <source>
        <dbReference type="ARBA" id="ARBA00022475"/>
    </source>
</evidence>
<comment type="caution">
    <text evidence="8">The sequence shown here is derived from an EMBL/GenBank/DDBJ whole genome shotgun (WGS) entry which is preliminary data.</text>
</comment>
<reference evidence="8 9" key="1">
    <citation type="journal article" date="2011" name="J. Bacteriol.">
        <title>Genome sequence of Haloplasma contractile, an unusual contractile bacterium from a deep-sea anoxic brine lake.</title>
        <authorList>
            <person name="Antunes A."/>
            <person name="Alam I."/>
            <person name="El Dorry H."/>
            <person name="Siam R."/>
            <person name="Robertson A."/>
            <person name="Bajic V.B."/>
            <person name="Stingl U."/>
        </authorList>
    </citation>
    <scope>NUCLEOTIDE SEQUENCE [LARGE SCALE GENOMIC DNA]</scope>
    <source>
        <strain evidence="8 9">SSD-17B</strain>
    </source>
</reference>
<reference evidence="8 9" key="2">
    <citation type="journal article" date="2013" name="PLoS ONE">
        <title>INDIGO - INtegrated Data Warehouse of MIcrobial GenOmes with Examples from the Red Sea Extremophiles.</title>
        <authorList>
            <person name="Alam I."/>
            <person name="Antunes A."/>
            <person name="Kamau A.A."/>
            <person name="Ba Alawi W."/>
            <person name="Kalkatawi M."/>
            <person name="Stingl U."/>
            <person name="Bajic V.B."/>
        </authorList>
    </citation>
    <scope>NUCLEOTIDE SEQUENCE [LARGE SCALE GENOMIC DNA]</scope>
    <source>
        <strain evidence="8 9">SSD-17B</strain>
    </source>
</reference>
<dbReference type="AlphaFoldDB" id="U2EFI5"/>
<evidence type="ECO:0000256" key="1">
    <source>
        <dbReference type="ARBA" id="ARBA00004651"/>
    </source>
</evidence>
<dbReference type="InterPro" id="IPR019264">
    <property type="entry name" value="DUF2179"/>
</dbReference>
<feature type="transmembrane region" description="Helical" evidence="6">
    <location>
        <begin position="163"/>
        <end position="181"/>
    </location>
</feature>
<dbReference type="CDD" id="cd16380">
    <property type="entry name" value="YitT_C"/>
    <property type="match status" value="1"/>
</dbReference>
<evidence type="ECO:0000313" key="9">
    <source>
        <dbReference type="Proteomes" id="UP000005707"/>
    </source>
</evidence>
<dbReference type="FunCoup" id="U2EFI5">
    <property type="interactions" value="4"/>
</dbReference>
<dbReference type="Pfam" id="PF02588">
    <property type="entry name" value="YitT_membrane"/>
    <property type="match status" value="1"/>
</dbReference>
<keyword evidence="4 6" id="KW-1133">Transmembrane helix</keyword>
<dbReference type="STRING" id="1033810.HLPCO_000072"/>
<sequence>MKLPKFLQFRDDHKVATLFYVLIGSVLYAIGIKWFLEPAQLYAGGFTGIAQLISNLSEYLIGVDLPISITWFVLNIPVFFLGYGKVGKRFTILSIVSVFLGSLAMNFVVIGQLGAQLPIVQDKMLNAICGGVISGIGVGLTLKRGASTGGMDIISQYLSDKGGRSVGAYSFIINAVIIAIAGSVYGWEIALFTLINLFISSVVIDKFHTRHHKLALFIVTNHKEELVEEIHKRVYRGITLIPAQGAYSKQDKSILFMVIQSYQLYNIVNIITEVDPQAFTNVTKSQGVYGNFLKNKIG</sequence>
<dbReference type="eggNOG" id="COG1284">
    <property type="taxonomic scope" value="Bacteria"/>
</dbReference>
<keyword evidence="3 6" id="KW-0812">Transmembrane</keyword>
<dbReference type="PANTHER" id="PTHR33545:SF5">
    <property type="entry name" value="UPF0750 MEMBRANE PROTEIN YITT"/>
    <property type="match status" value="1"/>
</dbReference>
<evidence type="ECO:0000256" key="6">
    <source>
        <dbReference type="SAM" id="Phobius"/>
    </source>
</evidence>
<accession>U2EFI5</accession>
<evidence type="ECO:0000259" key="7">
    <source>
        <dbReference type="Pfam" id="PF10035"/>
    </source>
</evidence>
<dbReference type="RefSeq" id="WP_008826472.1">
    <property type="nucleotide sequence ID" value="NZ_AFNU02000001.1"/>
</dbReference>
<dbReference type="GO" id="GO:0005886">
    <property type="term" value="C:plasma membrane"/>
    <property type="evidence" value="ECO:0007669"/>
    <property type="project" value="UniProtKB-SubCell"/>
</dbReference>
<dbReference type="PIRSF" id="PIRSF006483">
    <property type="entry name" value="Membrane_protein_YitT"/>
    <property type="match status" value="1"/>
</dbReference>
<keyword evidence="2" id="KW-1003">Cell membrane</keyword>
<name>U2EFI5_9MOLU</name>
<dbReference type="Pfam" id="PF10035">
    <property type="entry name" value="DUF2179"/>
    <property type="match status" value="1"/>
</dbReference>
<dbReference type="PANTHER" id="PTHR33545">
    <property type="entry name" value="UPF0750 MEMBRANE PROTEIN YITT-RELATED"/>
    <property type="match status" value="1"/>
</dbReference>
<keyword evidence="9" id="KW-1185">Reference proteome</keyword>
<dbReference type="InterPro" id="IPR003740">
    <property type="entry name" value="YitT"/>
</dbReference>
<evidence type="ECO:0000256" key="5">
    <source>
        <dbReference type="ARBA" id="ARBA00023136"/>
    </source>
</evidence>